<evidence type="ECO:0000313" key="13">
    <source>
        <dbReference type="Proteomes" id="UP000698800"/>
    </source>
</evidence>
<dbReference type="SUPFAM" id="SSF54211">
    <property type="entry name" value="Ribosomal protein S5 domain 2-like"/>
    <property type="match status" value="1"/>
</dbReference>
<dbReference type="Gene3D" id="3.30.230.70">
    <property type="entry name" value="GHMP Kinase, N-terminal domain"/>
    <property type="match status" value="1"/>
</dbReference>
<dbReference type="GO" id="GO:0034476">
    <property type="term" value="P:U5 snRNA 3'-end processing"/>
    <property type="evidence" value="ECO:0007669"/>
    <property type="project" value="TreeGrafter"/>
</dbReference>
<evidence type="ECO:0000313" key="12">
    <source>
        <dbReference type="EMBL" id="KAH0543194.1"/>
    </source>
</evidence>
<keyword evidence="8" id="KW-0539">Nucleus</keyword>
<dbReference type="EMBL" id="JAGHQL010000037">
    <property type="protein sequence ID" value="KAH0543194.1"/>
    <property type="molecule type" value="Genomic_DNA"/>
</dbReference>
<dbReference type="GO" id="GO:0016075">
    <property type="term" value="P:rRNA catabolic process"/>
    <property type="evidence" value="ECO:0007669"/>
    <property type="project" value="TreeGrafter"/>
</dbReference>
<dbReference type="AlphaFoldDB" id="A0A9P8IF36"/>
<evidence type="ECO:0000256" key="4">
    <source>
        <dbReference type="ARBA" id="ARBA00022490"/>
    </source>
</evidence>
<comment type="similarity">
    <text evidence="3">Belongs to the RNase PH family.</text>
</comment>
<evidence type="ECO:0000256" key="8">
    <source>
        <dbReference type="ARBA" id="ARBA00023242"/>
    </source>
</evidence>
<evidence type="ECO:0000256" key="10">
    <source>
        <dbReference type="SAM" id="MobiDB-lite"/>
    </source>
</evidence>
<organism evidence="12 13">
    <name type="scientific">Glutinoglossum americanum</name>
    <dbReference type="NCBI Taxonomy" id="1670608"/>
    <lineage>
        <taxon>Eukaryota</taxon>
        <taxon>Fungi</taxon>
        <taxon>Dikarya</taxon>
        <taxon>Ascomycota</taxon>
        <taxon>Pezizomycotina</taxon>
        <taxon>Geoglossomycetes</taxon>
        <taxon>Geoglossales</taxon>
        <taxon>Geoglossaceae</taxon>
        <taxon>Glutinoglossum</taxon>
    </lineage>
</organism>
<feature type="region of interest" description="Disordered" evidence="10">
    <location>
        <begin position="32"/>
        <end position="72"/>
    </location>
</feature>
<dbReference type="GO" id="GO:0000467">
    <property type="term" value="P:exonucleolytic trimming to generate mature 3'-end of 5.8S rRNA from tricistronic rRNA transcript (SSU-rRNA, 5.8S rRNA, LSU-rRNA)"/>
    <property type="evidence" value="ECO:0007669"/>
    <property type="project" value="TreeGrafter"/>
</dbReference>
<name>A0A9P8IF36_9PEZI</name>
<evidence type="ECO:0000256" key="9">
    <source>
        <dbReference type="ARBA" id="ARBA00030617"/>
    </source>
</evidence>
<reference evidence="12" key="1">
    <citation type="submission" date="2021-03" db="EMBL/GenBank/DDBJ databases">
        <title>Comparative genomics and phylogenomic investigation of the class Geoglossomycetes provide insights into ecological specialization and systematics.</title>
        <authorList>
            <person name="Melie T."/>
            <person name="Pirro S."/>
            <person name="Miller A.N."/>
            <person name="Quandt A."/>
        </authorList>
    </citation>
    <scope>NUCLEOTIDE SEQUENCE</scope>
    <source>
        <strain evidence="12">GBOQ0MN5Z8</strain>
    </source>
</reference>
<dbReference type="GO" id="GO:0034473">
    <property type="term" value="P:U1 snRNA 3'-end processing"/>
    <property type="evidence" value="ECO:0007669"/>
    <property type="project" value="TreeGrafter"/>
</dbReference>
<keyword evidence="5" id="KW-0698">rRNA processing</keyword>
<evidence type="ECO:0000256" key="2">
    <source>
        <dbReference type="ARBA" id="ARBA00004604"/>
    </source>
</evidence>
<evidence type="ECO:0000256" key="7">
    <source>
        <dbReference type="ARBA" id="ARBA00022884"/>
    </source>
</evidence>
<comment type="subcellular location">
    <subcellularLocation>
        <location evidence="1">Cytoplasm</location>
    </subcellularLocation>
    <subcellularLocation>
        <location evidence="2">Nucleus</location>
        <location evidence="2">Nucleolus</location>
    </subcellularLocation>
</comment>
<evidence type="ECO:0000256" key="3">
    <source>
        <dbReference type="ARBA" id="ARBA00006678"/>
    </source>
</evidence>
<protein>
    <recommendedName>
        <fullName evidence="9">Ribosomal RNA-processing protein 43</fullName>
    </recommendedName>
</protein>
<accession>A0A9P8IF36</accession>
<dbReference type="InterPro" id="IPR001247">
    <property type="entry name" value="ExoRNase_PH_dom1"/>
</dbReference>
<dbReference type="GO" id="GO:0000176">
    <property type="term" value="C:nuclear exosome (RNase complex)"/>
    <property type="evidence" value="ECO:0007669"/>
    <property type="project" value="TreeGrafter"/>
</dbReference>
<dbReference type="InterPro" id="IPR020568">
    <property type="entry name" value="Ribosomal_Su5_D2-typ_SF"/>
</dbReference>
<dbReference type="InterPro" id="IPR050590">
    <property type="entry name" value="Exosome_comp_Rrp42_subfam"/>
</dbReference>
<dbReference type="InterPro" id="IPR036345">
    <property type="entry name" value="ExoRNase_PH_dom2_sf"/>
</dbReference>
<keyword evidence="7" id="KW-0694">RNA-binding</keyword>
<evidence type="ECO:0000256" key="5">
    <source>
        <dbReference type="ARBA" id="ARBA00022552"/>
    </source>
</evidence>
<keyword evidence="4" id="KW-0963">Cytoplasm</keyword>
<dbReference type="Proteomes" id="UP000698800">
    <property type="component" value="Unassembled WGS sequence"/>
</dbReference>
<gene>
    <name evidence="12" type="ORF">FGG08_002455</name>
</gene>
<dbReference type="GO" id="GO:0035925">
    <property type="term" value="F:mRNA 3'-UTR AU-rich region binding"/>
    <property type="evidence" value="ECO:0007669"/>
    <property type="project" value="TreeGrafter"/>
</dbReference>
<sequence>MAASKPPSPAISPPSLSFPRATFAKLSPHPFLLAHLQPPTPPSANTTPPHRPNGRLPTQFRPPNLHTGSLTHASGSSVVRLGDTAVVCGIRAEILPASNVGCAYTCGGSDDDTEIQALGLLVPNVELSTGCSPAHLPGQPPSPLAQTLAARLQSLLYATNLIGADELRIMYVSPPADDAGEGGGAEEVKAWWTLYIDILFISLDGNPFDAAWASLLLALKDTRLPLAYWDPDLACVLCDDLVANAKRLRMRRWPVASTFAVYSAQERGSVGGDGAGKWILADPDAFEEGLCRESVTVVVDCEEAEGGGVKTRIVRLEKRGGGSAGKAEIKEVVEMATERWRVWRDVLKGNA</sequence>
<dbReference type="GO" id="GO:0000177">
    <property type="term" value="C:cytoplasmic exosome (RNase complex)"/>
    <property type="evidence" value="ECO:0007669"/>
    <property type="project" value="TreeGrafter"/>
</dbReference>
<keyword evidence="13" id="KW-1185">Reference proteome</keyword>
<dbReference type="GO" id="GO:0034475">
    <property type="term" value="P:U4 snRNA 3'-end processing"/>
    <property type="evidence" value="ECO:0007669"/>
    <property type="project" value="TreeGrafter"/>
</dbReference>
<dbReference type="GO" id="GO:0071028">
    <property type="term" value="P:nuclear mRNA surveillance"/>
    <property type="evidence" value="ECO:0007669"/>
    <property type="project" value="TreeGrafter"/>
</dbReference>
<dbReference type="GO" id="GO:0071038">
    <property type="term" value="P:TRAMP-dependent tRNA surveillance pathway"/>
    <property type="evidence" value="ECO:0007669"/>
    <property type="project" value="TreeGrafter"/>
</dbReference>
<dbReference type="OrthoDB" id="45882at2759"/>
<dbReference type="SUPFAM" id="SSF55666">
    <property type="entry name" value="Ribonuclease PH domain 2-like"/>
    <property type="match status" value="1"/>
</dbReference>
<proteinExistence type="inferred from homology"/>
<dbReference type="Pfam" id="PF01138">
    <property type="entry name" value="RNase_PH"/>
    <property type="match status" value="1"/>
</dbReference>
<evidence type="ECO:0000259" key="11">
    <source>
        <dbReference type="Pfam" id="PF01138"/>
    </source>
</evidence>
<comment type="caution">
    <text evidence="12">The sequence shown here is derived from an EMBL/GenBank/DDBJ whole genome shotgun (WGS) entry which is preliminary data.</text>
</comment>
<keyword evidence="6" id="KW-0271">Exosome</keyword>
<feature type="domain" description="Exoribonuclease phosphorolytic" evidence="11">
    <location>
        <begin position="59"/>
        <end position="225"/>
    </location>
</feature>
<dbReference type="PANTHER" id="PTHR11097">
    <property type="entry name" value="EXOSOME COMPLEX EXONUCLEASE RIBOSOMAL RNA PROCESSING PROTEIN"/>
    <property type="match status" value="1"/>
</dbReference>
<dbReference type="PANTHER" id="PTHR11097:SF9">
    <property type="entry name" value="EXOSOME COMPLEX COMPONENT RRP43"/>
    <property type="match status" value="1"/>
</dbReference>
<evidence type="ECO:0000256" key="6">
    <source>
        <dbReference type="ARBA" id="ARBA00022835"/>
    </source>
</evidence>
<evidence type="ECO:0000256" key="1">
    <source>
        <dbReference type="ARBA" id="ARBA00004496"/>
    </source>
</evidence>
<dbReference type="GO" id="GO:0071035">
    <property type="term" value="P:nuclear polyadenylation-dependent rRNA catabolic process"/>
    <property type="evidence" value="ECO:0007669"/>
    <property type="project" value="TreeGrafter"/>
</dbReference>
<dbReference type="GO" id="GO:0005730">
    <property type="term" value="C:nucleolus"/>
    <property type="evidence" value="ECO:0007669"/>
    <property type="project" value="UniProtKB-SubCell"/>
</dbReference>
<dbReference type="InterPro" id="IPR027408">
    <property type="entry name" value="PNPase/RNase_PH_dom_sf"/>
</dbReference>